<name>A0A084WJC9_ANOSI</name>
<evidence type="ECO:0000313" key="3">
    <source>
        <dbReference type="EnsemblMetazoa" id="ASIC018591-PA"/>
    </source>
</evidence>
<evidence type="ECO:0000313" key="4">
    <source>
        <dbReference type="Proteomes" id="UP000030765"/>
    </source>
</evidence>
<reference evidence="2 4" key="1">
    <citation type="journal article" date="2014" name="BMC Genomics">
        <title>Genome sequence of Anopheles sinensis provides insight into genetics basis of mosquito competence for malaria parasites.</title>
        <authorList>
            <person name="Zhou D."/>
            <person name="Zhang D."/>
            <person name="Ding G."/>
            <person name="Shi L."/>
            <person name="Hou Q."/>
            <person name="Ye Y."/>
            <person name="Xu Y."/>
            <person name="Zhou H."/>
            <person name="Xiong C."/>
            <person name="Li S."/>
            <person name="Yu J."/>
            <person name="Hong S."/>
            <person name="Yu X."/>
            <person name="Zou P."/>
            <person name="Chen C."/>
            <person name="Chang X."/>
            <person name="Wang W."/>
            <person name="Lv Y."/>
            <person name="Sun Y."/>
            <person name="Ma L."/>
            <person name="Shen B."/>
            <person name="Zhu C."/>
        </authorList>
    </citation>
    <scope>NUCLEOTIDE SEQUENCE [LARGE SCALE GENOMIC DNA]</scope>
</reference>
<reference evidence="3" key="2">
    <citation type="submission" date="2020-05" db="UniProtKB">
        <authorList>
            <consortium name="EnsemblMetazoa"/>
        </authorList>
    </citation>
    <scope>IDENTIFICATION</scope>
</reference>
<sequence length="134" mass="14614">MAKSASVYAHKSIQRQCNIMQLRPFGMQRTFKACAYYRCCIWPFSYTCTSVSSRPASPGAHPQGVYGSSVRITSHLNAPARPYICTRVSINFGHVAFQNAKLDPPSGVMMYPHAGSGRPRSQGKAARSLARSGA</sequence>
<dbReference type="VEuPathDB" id="VectorBase:ASIC018591"/>
<gene>
    <name evidence="2" type="ORF">ZHAS_00018591</name>
</gene>
<keyword evidence="4" id="KW-1185">Reference proteome</keyword>
<proteinExistence type="predicted"/>
<evidence type="ECO:0000256" key="1">
    <source>
        <dbReference type="SAM" id="MobiDB-lite"/>
    </source>
</evidence>
<dbReference type="AlphaFoldDB" id="A0A084WJC9"/>
<dbReference type="Proteomes" id="UP000030765">
    <property type="component" value="Unassembled WGS sequence"/>
</dbReference>
<dbReference type="EMBL" id="ATLV01024013">
    <property type="status" value="NOT_ANNOTATED_CDS"/>
    <property type="molecule type" value="Genomic_DNA"/>
</dbReference>
<protein>
    <submittedName>
        <fullName evidence="2 3">Uncharacterized protein</fullName>
    </submittedName>
</protein>
<feature type="region of interest" description="Disordered" evidence="1">
    <location>
        <begin position="112"/>
        <end position="134"/>
    </location>
</feature>
<dbReference type="EMBL" id="KE525348">
    <property type="protein sequence ID" value="KFB50323.1"/>
    <property type="molecule type" value="Genomic_DNA"/>
</dbReference>
<dbReference type="EnsemblMetazoa" id="ASIC018591-RA">
    <property type="protein sequence ID" value="ASIC018591-PA"/>
    <property type="gene ID" value="ASIC018591"/>
</dbReference>
<evidence type="ECO:0000313" key="2">
    <source>
        <dbReference type="EMBL" id="KFB50323.1"/>
    </source>
</evidence>
<organism evidence="2">
    <name type="scientific">Anopheles sinensis</name>
    <name type="common">Mosquito</name>
    <dbReference type="NCBI Taxonomy" id="74873"/>
    <lineage>
        <taxon>Eukaryota</taxon>
        <taxon>Metazoa</taxon>
        <taxon>Ecdysozoa</taxon>
        <taxon>Arthropoda</taxon>
        <taxon>Hexapoda</taxon>
        <taxon>Insecta</taxon>
        <taxon>Pterygota</taxon>
        <taxon>Neoptera</taxon>
        <taxon>Endopterygota</taxon>
        <taxon>Diptera</taxon>
        <taxon>Nematocera</taxon>
        <taxon>Culicoidea</taxon>
        <taxon>Culicidae</taxon>
        <taxon>Anophelinae</taxon>
        <taxon>Anopheles</taxon>
    </lineage>
</organism>
<accession>A0A084WJC9</accession>